<name>M1AWU1_SOLTU</name>
<protein>
    <submittedName>
        <fullName evidence="2">24 kDa seed maturation protein</fullName>
    </submittedName>
</protein>
<keyword evidence="3" id="KW-1185">Reference proteome</keyword>
<accession>M1AWU1</accession>
<organism evidence="2 3">
    <name type="scientific">Solanum tuberosum</name>
    <name type="common">Potato</name>
    <dbReference type="NCBI Taxonomy" id="4113"/>
    <lineage>
        <taxon>Eukaryota</taxon>
        <taxon>Viridiplantae</taxon>
        <taxon>Streptophyta</taxon>
        <taxon>Embryophyta</taxon>
        <taxon>Tracheophyta</taxon>
        <taxon>Spermatophyta</taxon>
        <taxon>Magnoliopsida</taxon>
        <taxon>eudicotyledons</taxon>
        <taxon>Gunneridae</taxon>
        <taxon>Pentapetalae</taxon>
        <taxon>asterids</taxon>
        <taxon>lamiids</taxon>
        <taxon>Solanales</taxon>
        <taxon>Solanaceae</taxon>
        <taxon>Solanoideae</taxon>
        <taxon>Solaneae</taxon>
        <taxon>Solanum</taxon>
    </lineage>
</organism>
<dbReference type="Gramene" id="PGSC0003DMT400032085">
    <property type="protein sequence ID" value="PGSC0003DMT400032085"/>
    <property type="gene ID" value="PGSC0003DMG401012314"/>
</dbReference>
<evidence type="ECO:0000313" key="3">
    <source>
        <dbReference type="Proteomes" id="UP000011115"/>
    </source>
</evidence>
<feature type="region of interest" description="Disordered" evidence="1">
    <location>
        <begin position="1"/>
        <end position="32"/>
    </location>
</feature>
<dbReference type="AlphaFoldDB" id="M1AWU1"/>
<evidence type="ECO:0000256" key="1">
    <source>
        <dbReference type="SAM" id="MobiDB-lite"/>
    </source>
</evidence>
<reference evidence="3" key="1">
    <citation type="journal article" date="2011" name="Nature">
        <title>Genome sequence and analysis of the tuber crop potato.</title>
        <authorList>
            <consortium name="The Potato Genome Sequencing Consortium"/>
        </authorList>
    </citation>
    <scope>NUCLEOTIDE SEQUENCE [LARGE SCALE GENOMIC DNA]</scope>
    <source>
        <strain evidence="3">cv. DM1-3 516 R44</strain>
    </source>
</reference>
<dbReference type="PaxDb" id="4113-PGSC0003DMT400032085"/>
<dbReference type="HOGENOM" id="CLU_2626804_0_0_1"/>
<dbReference type="EnsemblPlants" id="PGSC0003DMT400032085">
    <property type="protein sequence ID" value="PGSC0003DMT400032085"/>
    <property type="gene ID" value="PGSC0003DMG401012314"/>
</dbReference>
<reference evidence="2" key="2">
    <citation type="submission" date="2015-06" db="UniProtKB">
        <authorList>
            <consortium name="EnsemblPlants"/>
        </authorList>
    </citation>
    <scope>IDENTIFICATION</scope>
    <source>
        <strain evidence="2">DM1-3 516 R44</strain>
    </source>
</reference>
<dbReference type="Proteomes" id="UP000011115">
    <property type="component" value="Unassembled WGS sequence"/>
</dbReference>
<dbReference type="InParanoid" id="M1AWU1"/>
<evidence type="ECO:0000313" key="2">
    <source>
        <dbReference type="EnsemblPlants" id="PGSC0003DMT400032085"/>
    </source>
</evidence>
<proteinExistence type="predicted"/>
<sequence>MNSKSNLLVNESASIAPQKQSSQSNHQTMTEQGKQMVFYNLKENPDSCRPTEKSCRYLLVPPQEHISSCTTKTIPHEF</sequence>